<evidence type="ECO:0000256" key="11">
    <source>
        <dbReference type="ARBA" id="ARBA00021732"/>
    </source>
</evidence>
<dbReference type="SUPFAM" id="SSF50022">
    <property type="entry name" value="ISP domain"/>
    <property type="match status" value="1"/>
</dbReference>
<dbReference type="EC" id="3.6.1.23" evidence="10"/>
<comment type="cofactor">
    <cofactor evidence="1">
        <name>siroheme</name>
        <dbReference type="ChEBI" id="CHEBI:60052"/>
    </cofactor>
</comment>
<comment type="pathway">
    <text evidence="5">Nitrogen metabolism; nitrate reduction (assimilation).</text>
</comment>
<dbReference type="InterPro" id="IPR017941">
    <property type="entry name" value="Rieske_2Fe-2S"/>
</dbReference>
<comment type="cofactor">
    <cofactor evidence="26">
        <name>[2Fe-2S] cluster</name>
        <dbReference type="ChEBI" id="CHEBI:190135"/>
    </cofactor>
</comment>
<keyword evidence="22" id="KW-0411">Iron-sulfur</keyword>
<dbReference type="GO" id="GO:0000287">
    <property type="term" value="F:magnesium ion binding"/>
    <property type="evidence" value="ECO:0007669"/>
    <property type="project" value="InterPro"/>
</dbReference>
<keyword evidence="19" id="KW-0460">Magnesium</keyword>
<evidence type="ECO:0000256" key="8">
    <source>
        <dbReference type="ARBA" id="ARBA00010429"/>
    </source>
</evidence>
<dbReference type="CDD" id="cd19944">
    <property type="entry name" value="NirB_Fer2_BFD-like_2"/>
    <property type="match status" value="1"/>
</dbReference>
<dbReference type="NCBIfam" id="TIGR02378">
    <property type="entry name" value="nirD_assim_sml"/>
    <property type="match status" value="1"/>
</dbReference>
<dbReference type="GO" id="GO:0050661">
    <property type="term" value="F:NADP binding"/>
    <property type="evidence" value="ECO:0007669"/>
    <property type="project" value="InterPro"/>
</dbReference>
<dbReference type="NCBIfam" id="TIGR02374">
    <property type="entry name" value="nitri_red_nirB"/>
    <property type="match status" value="1"/>
</dbReference>
<feature type="region of interest" description="Disordered" evidence="28">
    <location>
        <begin position="1226"/>
        <end position="1246"/>
    </location>
</feature>
<evidence type="ECO:0000256" key="24">
    <source>
        <dbReference type="ARBA" id="ARBA00023080"/>
    </source>
</evidence>
<dbReference type="EMBL" id="JANKHO010000322">
    <property type="protein sequence ID" value="KAJ3511514.1"/>
    <property type="molecule type" value="Genomic_DNA"/>
</dbReference>
<dbReference type="InterPro" id="IPR029054">
    <property type="entry name" value="dUTPase-like"/>
</dbReference>
<evidence type="ECO:0000256" key="25">
    <source>
        <dbReference type="ARBA" id="ARBA00030698"/>
    </source>
</evidence>
<evidence type="ECO:0000256" key="3">
    <source>
        <dbReference type="ARBA" id="ARBA00001966"/>
    </source>
</evidence>
<dbReference type="GO" id="GO:0004170">
    <property type="term" value="F:dUTP diphosphatase activity"/>
    <property type="evidence" value="ECO:0007669"/>
    <property type="project" value="UniProtKB-EC"/>
</dbReference>
<comment type="cofactor">
    <cofactor evidence="4">
        <name>FAD</name>
        <dbReference type="ChEBI" id="CHEBI:57692"/>
    </cofactor>
</comment>
<evidence type="ECO:0000259" key="29">
    <source>
        <dbReference type="PROSITE" id="PS51296"/>
    </source>
</evidence>
<keyword evidence="15" id="KW-0001">2Fe-2S</keyword>
<dbReference type="InterPro" id="IPR052034">
    <property type="entry name" value="NasD-like"/>
</dbReference>
<dbReference type="NCBIfam" id="NF001862">
    <property type="entry name" value="PRK00601.1"/>
    <property type="match status" value="1"/>
</dbReference>
<evidence type="ECO:0000256" key="10">
    <source>
        <dbReference type="ARBA" id="ARBA00012379"/>
    </source>
</evidence>
<dbReference type="Gene3D" id="2.102.10.10">
    <property type="entry name" value="Rieske [2Fe-2S] iron-sulphur domain"/>
    <property type="match status" value="1"/>
</dbReference>
<gene>
    <name evidence="30" type="ORF">NLJ89_g4053</name>
</gene>
<comment type="pathway">
    <text evidence="6">Pyrimidine metabolism; dUMP biosynthesis; dUMP from dCTP (dUTP route): step 2/2.</text>
</comment>
<comment type="similarity">
    <text evidence="7">Belongs to the dUTPase family.</text>
</comment>
<evidence type="ECO:0000256" key="12">
    <source>
        <dbReference type="ARBA" id="ARBA00022485"/>
    </source>
</evidence>
<keyword evidence="21" id="KW-0408">Iron</keyword>
<sequence length="1246" mass="137060">MDQSSFSGRPAVDKGATMQRILIIGFGMTALGFIEKLFSYDAEDAEGPKYAVTVIGEEPWIAYNRVGLTQYFSHRSVEQLYLQPPSWYSSHLTNRLTHVTGDEVTKVDTTSQRAWTKSGLELHYDICIFATGSRAAVPSYTSLADIERTRGLFVYRTVEDLTRMMEYAENAHVKRVSVIGGGLLGLEAAKAATELESISNVTIVERNKWVLSRQLDQEGARIVLEHVKAFGIDVLLETQVKSLIFSQEEIPSLTGLQIHNGTTHPCEMAIFATGITPRDDLAKACGIEVHPRGGIVVGDNLATSVPKVYALGECAAWSGNTYGLIAPCIEMADVLAFNLTEGPTHKMRVMTVPDLSTKLKLVGVNVASFGDYFADQKLPSQVATKHGKHKKATAADSLPLRSLTYHDPFGSVYKKYIFTNDGKYVVGGMMVGDVNDYTKLHTLVQKRKPLEVPPGQLILGIPGKEGEFDGDDLDDDAQICSCYNVSKGAIAKCVKDGCDSFGDVKVKTKVATGCGGCAPLATSIFNSEMKKAGHAVMNHVCPHFRKSRQDVFMITKIKKLKTFAEVMAEAGENPMSIGCEVCKPAIASILSSLHNEFVMAPNHHQNQDTNDKYLANIQRNGTYSVVPRIPAGEITPVKLKAIAVVAEKYSLQRIDLFGANKHDLPDIWEELINAGFESGHAYGKALRTVKSCVGTSWCRYGIGDSVGLAVELEERYKGIRAPHKIKGGVSGCVRECAEAQSKDFGVIATSKGWNVYVGGNGGAKPRHAQLLAVDVSRSKAVRYIDRFLMLYIQSADRLQRTARWVESLDESGKNGMEYLKKIIIDDSLGICKELDEAMDALVGTYYDEWAEVVSTAERRALFRQFVNTEETKKGIELIEERNQQRPADWPEEATPLKFDVQDIPKDDWQWRMVAKARDLRPSSEGSTSVVINYSDTQIAVFRLHNGDLYATQQMCPHRRAFVLADGLLGDTPDGKPYVSCPLHKRNFALQDGECMTDDNYKIMTFEVKEESGDILVKLPEPAAIDSVLGTSKWMVKQAKKLVEQHGAKHLEIKDALRAYVRLRFTCQLILMENDIPQQKKRKMSPQPDNEPTAPGANLLIKRLSEKAKLPTRGSPLAAGYDLYSAECKVVPAHGKALIDTQISIAVPVGTYGRVAPRSGLASKFMIDTGAGVIDADYRGVVFVLLFNHSDKDFQVEEGDRVAQLIIERIYTPDVLEVDDLDETARGAGGFGSTGGHTLLTTTPAAQ</sequence>
<dbReference type="SUPFAM" id="SSF51905">
    <property type="entry name" value="FAD/NAD(P)-binding domain"/>
    <property type="match status" value="2"/>
</dbReference>
<keyword evidence="23" id="KW-0534">Nitrate assimilation</keyword>
<evidence type="ECO:0000256" key="13">
    <source>
        <dbReference type="ARBA" id="ARBA00022617"/>
    </source>
</evidence>
<dbReference type="Pfam" id="PF04324">
    <property type="entry name" value="Fer2_BFD"/>
    <property type="match status" value="1"/>
</dbReference>
<dbReference type="Proteomes" id="UP001148786">
    <property type="component" value="Unassembled WGS sequence"/>
</dbReference>
<dbReference type="InterPro" id="IPR006067">
    <property type="entry name" value="NO2/SO3_Rdtase_4Fe4S_dom"/>
</dbReference>
<evidence type="ECO:0000256" key="5">
    <source>
        <dbReference type="ARBA" id="ARBA00005096"/>
    </source>
</evidence>
<dbReference type="SUPFAM" id="SSF55124">
    <property type="entry name" value="Nitrite/Sulfite reductase N-terminal domain-like"/>
    <property type="match status" value="1"/>
</dbReference>
<dbReference type="PRINTS" id="PR00397">
    <property type="entry name" value="SIROHAEM"/>
</dbReference>
<comment type="cofactor">
    <cofactor evidence="3">
        <name>[4Fe-4S] cluster</name>
        <dbReference type="ChEBI" id="CHEBI:49883"/>
    </cofactor>
</comment>
<evidence type="ECO:0000256" key="17">
    <source>
        <dbReference type="ARBA" id="ARBA00022801"/>
    </source>
</evidence>
<evidence type="ECO:0000256" key="14">
    <source>
        <dbReference type="ARBA" id="ARBA00022630"/>
    </source>
</evidence>
<dbReference type="GO" id="GO:0046081">
    <property type="term" value="P:dUTP catabolic process"/>
    <property type="evidence" value="ECO:0007669"/>
    <property type="project" value="InterPro"/>
</dbReference>
<feature type="compositionally biased region" description="Low complexity" evidence="28">
    <location>
        <begin position="1235"/>
        <end position="1246"/>
    </location>
</feature>
<dbReference type="PRINTS" id="PR00368">
    <property type="entry name" value="FADPNR"/>
</dbReference>
<dbReference type="CDD" id="cd07557">
    <property type="entry name" value="trimeric_dUTPase"/>
    <property type="match status" value="1"/>
</dbReference>
<dbReference type="InterPro" id="IPR008181">
    <property type="entry name" value="dUTPase"/>
</dbReference>
<keyword evidence="24" id="KW-0546">Nucleotide metabolism</keyword>
<dbReference type="AlphaFoldDB" id="A0A9W8MY00"/>
<evidence type="ECO:0000313" key="31">
    <source>
        <dbReference type="Proteomes" id="UP001148786"/>
    </source>
</evidence>
<dbReference type="InterPro" id="IPR023753">
    <property type="entry name" value="FAD/NAD-binding_dom"/>
</dbReference>
<organism evidence="30 31">
    <name type="scientific">Agrocybe chaxingu</name>
    <dbReference type="NCBI Taxonomy" id="84603"/>
    <lineage>
        <taxon>Eukaryota</taxon>
        <taxon>Fungi</taxon>
        <taxon>Dikarya</taxon>
        <taxon>Basidiomycota</taxon>
        <taxon>Agaricomycotina</taxon>
        <taxon>Agaricomycetes</taxon>
        <taxon>Agaricomycetidae</taxon>
        <taxon>Agaricales</taxon>
        <taxon>Agaricineae</taxon>
        <taxon>Strophariaceae</taxon>
        <taxon>Agrocybe</taxon>
    </lineage>
</organism>
<protein>
    <recommendedName>
        <fullName evidence="11">Deoxyuridine 5'-triphosphate nucleotidohydrolase</fullName>
        <ecNumber evidence="10">3.6.1.23</ecNumber>
    </recommendedName>
    <alternativeName>
        <fullName evidence="25">dUTP pyrophosphatase</fullName>
    </alternativeName>
</protein>
<evidence type="ECO:0000256" key="28">
    <source>
        <dbReference type="SAM" id="MobiDB-lite"/>
    </source>
</evidence>
<dbReference type="Pfam" id="PF01077">
    <property type="entry name" value="NIR_SIR"/>
    <property type="match status" value="1"/>
</dbReference>
<dbReference type="Pfam" id="PF00692">
    <property type="entry name" value="dUTPase"/>
    <property type="match status" value="1"/>
</dbReference>
<reference evidence="30" key="1">
    <citation type="submission" date="2022-07" db="EMBL/GenBank/DDBJ databases">
        <title>Genome Sequence of Agrocybe chaxingu.</title>
        <authorList>
            <person name="Buettner E."/>
        </authorList>
    </citation>
    <scope>NUCLEOTIDE SEQUENCE</scope>
    <source>
        <strain evidence="30">MP-N11</strain>
    </source>
</reference>
<dbReference type="InterPro" id="IPR016156">
    <property type="entry name" value="FAD/NAD-linked_Rdtase_dimer_sf"/>
</dbReference>
<evidence type="ECO:0000256" key="27">
    <source>
        <dbReference type="ARBA" id="ARBA00048211"/>
    </source>
</evidence>
<evidence type="ECO:0000256" key="4">
    <source>
        <dbReference type="ARBA" id="ARBA00001974"/>
    </source>
</evidence>
<keyword evidence="16" id="KW-0479">Metal-binding</keyword>
<evidence type="ECO:0000256" key="9">
    <source>
        <dbReference type="ARBA" id="ARBA00011233"/>
    </source>
</evidence>
<evidence type="ECO:0000256" key="1">
    <source>
        <dbReference type="ARBA" id="ARBA00001929"/>
    </source>
</evidence>
<dbReference type="InterPro" id="IPR005117">
    <property type="entry name" value="NiRdtase/SiRdtase_haem-b_fer"/>
</dbReference>
<dbReference type="GO" id="GO:0051537">
    <property type="term" value="F:2 iron, 2 sulfur cluster binding"/>
    <property type="evidence" value="ECO:0007669"/>
    <property type="project" value="UniProtKB-KW"/>
</dbReference>
<keyword evidence="17" id="KW-0378">Hydrolase</keyword>
<dbReference type="GO" id="GO:0051539">
    <property type="term" value="F:4 iron, 4 sulfur cluster binding"/>
    <property type="evidence" value="ECO:0007669"/>
    <property type="project" value="UniProtKB-KW"/>
</dbReference>
<dbReference type="Gene3D" id="1.10.10.1100">
    <property type="entry name" value="BFD-like [2Fe-2S]-binding domain"/>
    <property type="match status" value="1"/>
</dbReference>
<dbReference type="InterPro" id="IPR041854">
    <property type="entry name" value="BFD-like_2Fe2S-bd_dom_sf"/>
</dbReference>
<evidence type="ECO:0000256" key="21">
    <source>
        <dbReference type="ARBA" id="ARBA00023004"/>
    </source>
</evidence>
<dbReference type="Gene3D" id="2.70.40.10">
    <property type="match status" value="1"/>
</dbReference>
<dbReference type="SUPFAM" id="SSF51283">
    <property type="entry name" value="dUTPase-like"/>
    <property type="match status" value="1"/>
</dbReference>
<dbReference type="GO" id="GO:0006226">
    <property type="term" value="P:dUMP biosynthetic process"/>
    <property type="evidence" value="ECO:0007669"/>
    <property type="project" value="InterPro"/>
</dbReference>
<dbReference type="FunFam" id="3.30.413.10:FF:000007">
    <property type="entry name" value="Nitrite reductase [NAD(P)H] large subunit"/>
    <property type="match status" value="1"/>
</dbReference>
<dbReference type="PANTHER" id="PTHR43809:SF1">
    <property type="entry name" value="NITRITE REDUCTASE (NADH) LARGE SUBUNIT"/>
    <property type="match status" value="1"/>
</dbReference>
<dbReference type="PROSITE" id="PS00365">
    <property type="entry name" value="NIR_SIR"/>
    <property type="match status" value="1"/>
</dbReference>
<evidence type="ECO:0000256" key="6">
    <source>
        <dbReference type="ARBA" id="ARBA00005142"/>
    </source>
</evidence>
<dbReference type="InterPro" id="IPR045854">
    <property type="entry name" value="NO2/SO3_Rdtase_4Fe4S_sf"/>
</dbReference>
<evidence type="ECO:0000256" key="18">
    <source>
        <dbReference type="ARBA" id="ARBA00022827"/>
    </source>
</evidence>
<keyword evidence="20" id="KW-0560">Oxidoreductase</keyword>
<dbReference type="GO" id="GO:0050660">
    <property type="term" value="F:flavin adenine dinucleotide binding"/>
    <property type="evidence" value="ECO:0007669"/>
    <property type="project" value="InterPro"/>
</dbReference>
<dbReference type="GO" id="GO:0020037">
    <property type="term" value="F:heme binding"/>
    <property type="evidence" value="ECO:0007669"/>
    <property type="project" value="InterPro"/>
</dbReference>
<dbReference type="OrthoDB" id="432169at2759"/>
<evidence type="ECO:0000313" key="30">
    <source>
        <dbReference type="EMBL" id="KAJ3511514.1"/>
    </source>
</evidence>
<dbReference type="Gene3D" id="3.50.50.60">
    <property type="entry name" value="FAD/NAD(P)-binding domain"/>
    <property type="match status" value="2"/>
</dbReference>
<dbReference type="Pfam" id="PF03460">
    <property type="entry name" value="NIR_SIR_ferr"/>
    <property type="match status" value="1"/>
</dbReference>
<dbReference type="Gene3D" id="3.30.390.30">
    <property type="match status" value="1"/>
</dbReference>
<dbReference type="GO" id="GO:0008942">
    <property type="term" value="F:nitrite reductase [NAD(P)H] activity"/>
    <property type="evidence" value="ECO:0007669"/>
    <property type="project" value="InterPro"/>
</dbReference>
<evidence type="ECO:0000256" key="22">
    <source>
        <dbReference type="ARBA" id="ARBA00023014"/>
    </source>
</evidence>
<evidence type="ECO:0000256" key="20">
    <source>
        <dbReference type="ARBA" id="ARBA00023002"/>
    </source>
</evidence>
<dbReference type="InterPro" id="IPR036188">
    <property type="entry name" value="FAD/NAD-bd_sf"/>
</dbReference>
<evidence type="ECO:0000256" key="23">
    <source>
        <dbReference type="ARBA" id="ARBA00023063"/>
    </source>
</evidence>
<dbReference type="InterPro" id="IPR036922">
    <property type="entry name" value="Rieske_2Fe-2S_sf"/>
</dbReference>
<dbReference type="Pfam" id="PF13806">
    <property type="entry name" value="Rieske_2"/>
    <property type="match status" value="1"/>
</dbReference>
<keyword evidence="31" id="KW-1185">Reference proteome</keyword>
<dbReference type="InterPro" id="IPR007419">
    <property type="entry name" value="BFD-like_2Fe2S-bd_dom"/>
</dbReference>
<dbReference type="GO" id="GO:0042128">
    <property type="term" value="P:nitrate assimilation"/>
    <property type="evidence" value="ECO:0007669"/>
    <property type="project" value="UniProtKB-KW"/>
</dbReference>
<keyword evidence="18" id="KW-0274">FAD</keyword>
<evidence type="ECO:0000256" key="16">
    <source>
        <dbReference type="ARBA" id="ARBA00022723"/>
    </source>
</evidence>
<dbReference type="Gene3D" id="3.30.413.10">
    <property type="entry name" value="Sulfite Reductase Hemoprotein, domain 1"/>
    <property type="match status" value="1"/>
</dbReference>
<evidence type="ECO:0000256" key="19">
    <source>
        <dbReference type="ARBA" id="ARBA00022842"/>
    </source>
</evidence>
<comment type="similarity">
    <text evidence="8">Belongs to the nitrite and sulfite reductase 4Fe-4S domain family.</text>
</comment>
<dbReference type="FunFam" id="2.70.40.10:FF:000007">
    <property type="entry name" value="dUTP pyrophosphatase"/>
    <property type="match status" value="1"/>
</dbReference>
<evidence type="ECO:0000256" key="7">
    <source>
        <dbReference type="ARBA" id="ARBA00006581"/>
    </source>
</evidence>
<dbReference type="CDD" id="cd03529">
    <property type="entry name" value="Rieske_NirD"/>
    <property type="match status" value="1"/>
</dbReference>
<evidence type="ECO:0000256" key="26">
    <source>
        <dbReference type="ARBA" id="ARBA00034078"/>
    </source>
</evidence>
<dbReference type="InterPro" id="IPR036136">
    <property type="entry name" value="Nit/Sulf_reduc_fer-like_dom_sf"/>
</dbReference>
<dbReference type="InterPro" id="IPR012744">
    <property type="entry name" value="Nitri_red_NirB"/>
</dbReference>
<keyword evidence="13" id="KW-0349">Heme</keyword>
<proteinExistence type="inferred from homology"/>
<comment type="cofactor">
    <cofactor evidence="2">
        <name>Mg(2+)</name>
        <dbReference type="ChEBI" id="CHEBI:18420"/>
    </cofactor>
</comment>
<dbReference type="PROSITE" id="PS51296">
    <property type="entry name" value="RIESKE"/>
    <property type="match status" value="1"/>
</dbReference>
<name>A0A9W8MY00_9AGAR</name>
<dbReference type="InterPro" id="IPR006066">
    <property type="entry name" value="NO2/SO3_Rdtase_FeS/sirohaem_BS"/>
</dbReference>
<dbReference type="InterPro" id="IPR036157">
    <property type="entry name" value="dUTPase-like_sf"/>
</dbReference>
<keyword evidence="14" id="KW-0285">Flavoprotein</keyword>
<dbReference type="NCBIfam" id="TIGR00576">
    <property type="entry name" value="dut"/>
    <property type="match status" value="1"/>
</dbReference>
<dbReference type="PANTHER" id="PTHR43809">
    <property type="entry name" value="NITRITE REDUCTASE (NADH) LARGE SUBUNIT"/>
    <property type="match status" value="1"/>
</dbReference>
<keyword evidence="12" id="KW-0004">4Fe-4S</keyword>
<dbReference type="SUPFAM" id="SSF56014">
    <property type="entry name" value="Nitrite and sulphite reductase 4Fe-4S domain-like"/>
    <property type="match status" value="1"/>
</dbReference>
<comment type="catalytic activity">
    <reaction evidence="27">
        <text>dUTP + H2O = dUMP + diphosphate + H(+)</text>
        <dbReference type="Rhea" id="RHEA:10248"/>
        <dbReference type="ChEBI" id="CHEBI:15377"/>
        <dbReference type="ChEBI" id="CHEBI:15378"/>
        <dbReference type="ChEBI" id="CHEBI:33019"/>
        <dbReference type="ChEBI" id="CHEBI:61555"/>
        <dbReference type="ChEBI" id="CHEBI:246422"/>
        <dbReference type="EC" id="3.6.1.23"/>
    </reaction>
    <physiologicalReaction direction="left-to-right" evidence="27">
        <dbReference type="Rhea" id="RHEA:10249"/>
    </physiologicalReaction>
</comment>
<comment type="caution">
    <text evidence="30">The sequence shown here is derived from an EMBL/GenBank/DDBJ whole genome shotgun (WGS) entry which is preliminary data.</text>
</comment>
<accession>A0A9W8MY00</accession>
<evidence type="ECO:0000256" key="15">
    <source>
        <dbReference type="ARBA" id="ARBA00022714"/>
    </source>
</evidence>
<dbReference type="InterPro" id="IPR012748">
    <property type="entry name" value="Rieske-like_NirD"/>
</dbReference>
<dbReference type="InterPro" id="IPR033704">
    <property type="entry name" value="dUTPase_trimeric"/>
</dbReference>
<dbReference type="Pfam" id="PF07992">
    <property type="entry name" value="Pyr_redox_2"/>
    <property type="match status" value="1"/>
</dbReference>
<evidence type="ECO:0000256" key="2">
    <source>
        <dbReference type="ARBA" id="ARBA00001946"/>
    </source>
</evidence>
<comment type="subunit">
    <text evidence="9">Homotrimer.</text>
</comment>
<feature type="domain" description="Rieske" evidence="29">
    <location>
        <begin position="911"/>
        <end position="1016"/>
    </location>
</feature>